<dbReference type="Pfam" id="PF11138">
    <property type="entry name" value="DUF2911"/>
    <property type="match status" value="1"/>
</dbReference>
<reference evidence="2" key="1">
    <citation type="submission" date="2022-05" db="EMBL/GenBank/DDBJ databases">
        <authorList>
            <person name="Park J.-S."/>
        </authorList>
    </citation>
    <scope>NUCLEOTIDE SEQUENCE</scope>
    <source>
        <strain evidence="2">2012CJ34-3</strain>
    </source>
</reference>
<dbReference type="InterPro" id="IPR021314">
    <property type="entry name" value="DUF2911"/>
</dbReference>
<sequence length="372" mass="42685">MTNYFMTKKNFYLVMALFISMTSFGQFHTLNFPKASPKVVESQKLGVTKITINYSSPSLRGRDVWSNPNIIPQKGKPFPWRAGADMATTINFTTDVTIEGKLLKAGTYAFYVIPENDMYTLLFAHNYNQWGSYYLNIDEDVSLKVMVKSIACEKSEQLDFEFLNRTENGLMIGLEWGEKRIPFKVEVDLNKTVVESFRSELRGINTYHWQAWNDAARWCLNHNTNLEEALVWVNHSINGGYGGFAAHKDIRNLVTKINLLVKLNKVEDLDETINDASEIIKQDWEASYFAQVLNVNKLYGRALDFSNMHLKDFSKTWSIHLNKGVSHYFLGNQKEAIKAAEKSLSLAPDVRKNRIKQIISEFKSKSYKIPVG</sequence>
<comment type="caution">
    <text evidence="2">The sequence shown here is derived from an EMBL/GenBank/DDBJ whole genome shotgun (WGS) entry which is preliminary data.</text>
</comment>
<proteinExistence type="predicted"/>
<evidence type="ECO:0000256" key="1">
    <source>
        <dbReference type="SAM" id="SignalP"/>
    </source>
</evidence>
<keyword evidence="3" id="KW-1185">Reference proteome</keyword>
<feature type="chain" id="PRO_5047253936" evidence="1">
    <location>
        <begin position="26"/>
        <end position="372"/>
    </location>
</feature>
<name>A0ABT0QGG6_9FLAO</name>
<feature type="signal peptide" evidence="1">
    <location>
        <begin position="1"/>
        <end position="25"/>
    </location>
</feature>
<organism evidence="2 3">
    <name type="scientific">Jejuia spongiicola</name>
    <dbReference type="NCBI Taxonomy" id="2942207"/>
    <lineage>
        <taxon>Bacteria</taxon>
        <taxon>Pseudomonadati</taxon>
        <taxon>Bacteroidota</taxon>
        <taxon>Flavobacteriia</taxon>
        <taxon>Flavobacteriales</taxon>
        <taxon>Flavobacteriaceae</taxon>
        <taxon>Jejuia</taxon>
    </lineage>
</organism>
<evidence type="ECO:0000313" key="2">
    <source>
        <dbReference type="EMBL" id="MCL6296082.1"/>
    </source>
</evidence>
<evidence type="ECO:0000313" key="3">
    <source>
        <dbReference type="Proteomes" id="UP001165381"/>
    </source>
</evidence>
<dbReference type="SMART" id="SM00028">
    <property type="entry name" value="TPR"/>
    <property type="match status" value="1"/>
</dbReference>
<dbReference type="InterPro" id="IPR011990">
    <property type="entry name" value="TPR-like_helical_dom_sf"/>
</dbReference>
<dbReference type="InterPro" id="IPR019734">
    <property type="entry name" value="TPR_rpt"/>
</dbReference>
<gene>
    <name evidence="2" type="ORF">M3P09_13810</name>
</gene>
<dbReference type="Gene3D" id="1.25.40.10">
    <property type="entry name" value="Tetratricopeptide repeat domain"/>
    <property type="match status" value="1"/>
</dbReference>
<protein>
    <submittedName>
        <fullName evidence="2">DUF2911 domain-containing protein</fullName>
    </submittedName>
</protein>
<keyword evidence="1" id="KW-0732">Signal</keyword>
<accession>A0ABT0QGG6</accession>
<dbReference type="RefSeq" id="WP_099564043.1">
    <property type="nucleotide sequence ID" value="NZ_JAMFLZ010000006.1"/>
</dbReference>
<dbReference type="SUPFAM" id="SSF48452">
    <property type="entry name" value="TPR-like"/>
    <property type="match status" value="1"/>
</dbReference>
<dbReference type="EMBL" id="JAMFLZ010000006">
    <property type="protein sequence ID" value="MCL6296082.1"/>
    <property type="molecule type" value="Genomic_DNA"/>
</dbReference>
<dbReference type="Proteomes" id="UP001165381">
    <property type="component" value="Unassembled WGS sequence"/>
</dbReference>